<dbReference type="STRING" id="41688.A0A2N3N7A6"/>
<evidence type="ECO:0000313" key="3">
    <source>
        <dbReference type="Proteomes" id="UP000233524"/>
    </source>
</evidence>
<sequence length="475" mass="54333">MPRKPQWYSRLGCGTPFSVVTRATQRARESFKVWFRVQRMRRRKAVKPRQAEVLNGPPTIRLAYPQIRYDIWKHRSRPPLERYSRGNMEYTYEGEVFARPTSMPLALNPVYERRLPLPEDSVSSRPPPPPSNGLNEAMHPSTVMAIVAWLSKSLSHEWYMVTGLSAMIMHGYTGRYAKHVAILCPDHSLEMVRCWVKTQQGVVKLESTRYEFGIRLPDDGGKIRRVKIRRILGSSWYERMRTSVTVRGDDYGENGVRILGLEALLDYTAKSYMTTRGSPGAMALQRSLAEEVTWLVHQIMRYEKVVCRKQIPHFLNPLFLDTFEGAFPDARALFLRAGLVIQDSPNPAFNSAGRPITMMTVDSGIQNYFRYNDLLQQQQRDKERANRRAKRRGEVAATKPRGRQLWPPPPPIHRAATGTKPTVHENEKPLPLIPAYKICRDPAGEVPELAASMWDAPTLKPGPLATVFREMLTPS</sequence>
<accession>A0A2N3N7A6</accession>
<dbReference type="VEuPathDB" id="FungiDB:jhhlp_005205"/>
<proteinExistence type="predicted"/>
<dbReference type="AlphaFoldDB" id="A0A2N3N7A6"/>
<dbReference type="OrthoDB" id="5236058at2759"/>
<protein>
    <submittedName>
        <fullName evidence="2">Uncharacterized protein</fullName>
    </submittedName>
</protein>
<keyword evidence="3" id="KW-1185">Reference proteome</keyword>
<comment type="caution">
    <text evidence="2">The sequence shown here is derived from an EMBL/GenBank/DDBJ whole genome shotgun (WGS) entry which is preliminary data.</text>
</comment>
<gene>
    <name evidence="2" type="ORF">jhhlp_005205</name>
</gene>
<feature type="region of interest" description="Disordered" evidence="1">
    <location>
        <begin position="117"/>
        <end position="137"/>
    </location>
</feature>
<dbReference type="Proteomes" id="UP000233524">
    <property type="component" value="Unassembled WGS sequence"/>
</dbReference>
<dbReference type="InParanoid" id="A0A2N3N7A6"/>
<organism evidence="2 3">
    <name type="scientific">Lomentospora prolificans</name>
    <dbReference type="NCBI Taxonomy" id="41688"/>
    <lineage>
        <taxon>Eukaryota</taxon>
        <taxon>Fungi</taxon>
        <taxon>Dikarya</taxon>
        <taxon>Ascomycota</taxon>
        <taxon>Pezizomycotina</taxon>
        <taxon>Sordariomycetes</taxon>
        <taxon>Hypocreomycetidae</taxon>
        <taxon>Microascales</taxon>
        <taxon>Microascaceae</taxon>
        <taxon>Lomentospora</taxon>
    </lineage>
</organism>
<name>A0A2N3N7A6_9PEZI</name>
<evidence type="ECO:0000313" key="2">
    <source>
        <dbReference type="EMBL" id="PKS08262.1"/>
    </source>
</evidence>
<evidence type="ECO:0000256" key="1">
    <source>
        <dbReference type="SAM" id="MobiDB-lite"/>
    </source>
</evidence>
<dbReference type="EMBL" id="NLAX01000697">
    <property type="protein sequence ID" value="PKS08262.1"/>
    <property type="molecule type" value="Genomic_DNA"/>
</dbReference>
<reference evidence="2 3" key="1">
    <citation type="journal article" date="2017" name="G3 (Bethesda)">
        <title>First Draft Genome Sequence of the Pathogenic Fungus Lomentospora prolificans (Formerly Scedosporium prolificans).</title>
        <authorList>
            <person name="Luo R."/>
            <person name="Zimin A."/>
            <person name="Workman R."/>
            <person name="Fan Y."/>
            <person name="Pertea G."/>
            <person name="Grossman N."/>
            <person name="Wear M.P."/>
            <person name="Jia B."/>
            <person name="Miller H."/>
            <person name="Casadevall A."/>
            <person name="Timp W."/>
            <person name="Zhang S.X."/>
            <person name="Salzberg S.L."/>
        </authorList>
    </citation>
    <scope>NUCLEOTIDE SEQUENCE [LARGE SCALE GENOMIC DNA]</scope>
    <source>
        <strain evidence="2 3">JHH-5317</strain>
    </source>
</reference>
<feature type="region of interest" description="Disordered" evidence="1">
    <location>
        <begin position="379"/>
        <end position="427"/>
    </location>
</feature>